<protein>
    <submittedName>
        <fullName evidence="1">Uncharacterized protein</fullName>
    </submittedName>
</protein>
<sequence length="66" mass="7817">MVVKLHDMREIIMSGLQNAHWENLIEVDIDDISNKEFFVTYSELQDIENNPICESKYKITIQLCEE</sequence>
<dbReference type="Proteomes" id="UP000223445">
    <property type="component" value="Unassembled WGS sequence"/>
</dbReference>
<dbReference type="EMBL" id="NVMD01000002">
    <property type="protein sequence ID" value="PED16388.1"/>
    <property type="molecule type" value="Genomic_DNA"/>
</dbReference>
<proteinExistence type="predicted"/>
<dbReference type="EMBL" id="NUPM01000005">
    <property type="protein sequence ID" value="PGZ04959.1"/>
    <property type="molecule type" value="Genomic_DNA"/>
</dbReference>
<reference evidence="3 4" key="1">
    <citation type="submission" date="2017-09" db="EMBL/GenBank/DDBJ databases">
        <title>Large-scale bioinformatics analysis of Bacillus genomes uncovers conserved roles of natural products in bacterial physiology.</title>
        <authorList>
            <consortium name="Agbiome Team Llc"/>
            <person name="Bleich R.M."/>
            <person name="Grubbs K.J."/>
            <person name="Santa Maria K.C."/>
            <person name="Allen S.E."/>
            <person name="Farag S."/>
            <person name="Shank E.A."/>
            <person name="Bowers A."/>
        </authorList>
    </citation>
    <scope>NUCLEOTIDE SEQUENCE [LARGE SCALE GENOMIC DNA]</scope>
    <source>
        <strain evidence="2 4">AFS030179</strain>
        <strain evidence="1 3">AFS094940</strain>
    </source>
</reference>
<gene>
    <name evidence="2" type="ORF">COE48_05085</name>
    <name evidence="1" type="ORF">CON01_00630</name>
</gene>
<name>A0A9X6U5D8_BACTU</name>
<dbReference type="AlphaFoldDB" id="A0A9X6U5D8"/>
<evidence type="ECO:0000313" key="3">
    <source>
        <dbReference type="Proteomes" id="UP000220127"/>
    </source>
</evidence>
<comment type="caution">
    <text evidence="1">The sequence shown here is derived from an EMBL/GenBank/DDBJ whole genome shotgun (WGS) entry which is preliminary data.</text>
</comment>
<dbReference type="Proteomes" id="UP000220127">
    <property type="component" value="Unassembled WGS sequence"/>
</dbReference>
<organism evidence="1 3">
    <name type="scientific">Bacillus thuringiensis</name>
    <dbReference type="NCBI Taxonomy" id="1428"/>
    <lineage>
        <taxon>Bacteria</taxon>
        <taxon>Bacillati</taxon>
        <taxon>Bacillota</taxon>
        <taxon>Bacilli</taxon>
        <taxon>Bacillales</taxon>
        <taxon>Bacillaceae</taxon>
        <taxon>Bacillus</taxon>
        <taxon>Bacillus cereus group</taxon>
    </lineage>
</organism>
<accession>A0A9X6U5D8</accession>
<evidence type="ECO:0000313" key="1">
    <source>
        <dbReference type="EMBL" id="PED16388.1"/>
    </source>
</evidence>
<evidence type="ECO:0000313" key="4">
    <source>
        <dbReference type="Proteomes" id="UP000223445"/>
    </source>
</evidence>
<dbReference type="RefSeq" id="WP_097877012.1">
    <property type="nucleotide sequence ID" value="NZ_NTYY01000019.1"/>
</dbReference>
<evidence type="ECO:0000313" key="2">
    <source>
        <dbReference type="EMBL" id="PGZ04959.1"/>
    </source>
</evidence>